<gene>
    <name evidence="2" type="ORF">TanjilG_17438</name>
</gene>
<dbReference type="AlphaFoldDB" id="A0A4P1R1N2"/>
<accession>A0A4P1R1N2</accession>
<feature type="region of interest" description="Disordered" evidence="1">
    <location>
        <begin position="200"/>
        <end position="221"/>
    </location>
</feature>
<evidence type="ECO:0000256" key="1">
    <source>
        <dbReference type="SAM" id="MobiDB-lite"/>
    </source>
</evidence>
<feature type="region of interest" description="Disordered" evidence="1">
    <location>
        <begin position="330"/>
        <end position="353"/>
    </location>
</feature>
<proteinExistence type="predicted"/>
<reference evidence="2 3" key="1">
    <citation type="journal article" date="2017" name="Plant Biotechnol. J.">
        <title>A comprehensive draft genome sequence for lupin (Lupinus angustifolius), an emerging health food: insights into plant-microbe interactions and legume evolution.</title>
        <authorList>
            <person name="Hane J.K."/>
            <person name="Ming Y."/>
            <person name="Kamphuis L.G."/>
            <person name="Nelson M.N."/>
            <person name="Garg G."/>
            <person name="Atkins C.A."/>
            <person name="Bayer P.E."/>
            <person name="Bravo A."/>
            <person name="Bringans S."/>
            <person name="Cannon S."/>
            <person name="Edwards D."/>
            <person name="Foley R."/>
            <person name="Gao L.L."/>
            <person name="Harrison M.J."/>
            <person name="Huang W."/>
            <person name="Hurgobin B."/>
            <person name="Li S."/>
            <person name="Liu C.W."/>
            <person name="McGrath A."/>
            <person name="Morahan G."/>
            <person name="Murray J."/>
            <person name="Weller J."/>
            <person name="Jian J."/>
            <person name="Singh K.B."/>
        </authorList>
    </citation>
    <scope>NUCLEOTIDE SEQUENCE [LARGE SCALE GENOMIC DNA]</scope>
    <source>
        <strain evidence="3">cv. Tanjil</strain>
        <tissue evidence="2">Whole plant</tissue>
    </source>
</reference>
<feature type="compositionally biased region" description="Basic and acidic residues" evidence="1">
    <location>
        <begin position="342"/>
        <end position="353"/>
    </location>
</feature>
<protein>
    <submittedName>
        <fullName evidence="2">Uncharacterized protein</fullName>
    </submittedName>
</protein>
<evidence type="ECO:0000313" key="3">
    <source>
        <dbReference type="Proteomes" id="UP000188354"/>
    </source>
</evidence>
<dbReference type="PANTHER" id="PTHR33621">
    <property type="entry name" value="ASPARTIC/GLUTAMIC ACID-RICH PROTEIN"/>
    <property type="match status" value="1"/>
</dbReference>
<dbReference type="Gramene" id="OIV99628">
    <property type="protein sequence ID" value="OIV99628"/>
    <property type="gene ID" value="TanjilG_17438"/>
</dbReference>
<evidence type="ECO:0000313" key="2">
    <source>
        <dbReference type="EMBL" id="OIV99628.1"/>
    </source>
</evidence>
<dbReference type="Proteomes" id="UP000188354">
    <property type="component" value="Chromosome LG13"/>
</dbReference>
<organism evidence="2 3">
    <name type="scientific">Lupinus angustifolius</name>
    <name type="common">Narrow-leaved blue lupine</name>
    <dbReference type="NCBI Taxonomy" id="3871"/>
    <lineage>
        <taxon>Eukaryota</taxon>
        <taxon>Viridiplantae</taxon>
        <taxon>Streptophyta</taxon>
        <taxon>Embryophyta</taxon>
        <taxon>Tracheophyta</taxon>
        <taxon>Spermatophyta</taxon>
        <taxon>Magnoliopsida</taxon>
        <taxon>eudicotyledons</taxon>
        <taxon>Gunneridae</taxon>
        <taxon>Pentapetalae</taxon>
        <taxon>rosids</taxon>
        <taxon>fabids</taxon>
        <taxon>Fabales</taxon>
        <taxon>Fabaceae</taxon>
        <taxon>Papilionoideae</taxon>
        <taxon>50 kb inversion clade</taxon>
        <taxon>genistoids sensu lato</taxon>
        <taxon>core genistoids</taxon>
        <taxon>Genisteae</taxon>
        <taxon>Lupinus</taxon>
    </lineage>
</organism>
<keyword evidence="3" id="KW-1185">Reference proteome</keyword>
<feature type="compositionally biased region" description="Basic and acidic residues" evidence="1">
    <location>
        <begin position="206"/>
        <end position="220"/>
    </location>
</feature>
<dbReference type="EMBL" id="CM007373">
    <property type="protein sequence ID" value="OIV99628.1"/>
    <property type="molecule type" value="Genomic_DNA"/>
</dbReference>
<dbReference type="PANTHER" id="PTHR33621:SF2">
    <property type="entry name" value="RIBOSOMAL L1 DOMAIN-CONTAINING PROTEIN"/>
    <property type="match status" value="1"/>
</dbReference>
<feature type="region of interest" description="Disordered" evidence="1">
    <location>
        <begin position="647"/>
        <end position="726"/>
    </location>
</feature>
<sequence>MDFHTLSRKQLQSLCKKNKIPANITNLAMADALTSLPHVEGLDEFLNPTEVNGGAPDIRHTVSQMKRESTNVNSRVRRGSRAKNVEAEHDNVIVLPDTPVPVPPTCNRRRKALPVSNHRKKEVDVVIVDDDDDDDGVQLKDVAKTPAAISRSRSRATGQTVPVGTTYNTRRSMRLLEKNMSNMTLTDTQDMACNNLKQEMDSVSDQTHDSAETEEGKTGELEVSSLENYTELEEVQLVSGTDNDVGIGLQADAKEDASGSEDSSELEIGTIQDALSVEAAKDANMPFAEQDDDALSVEVSNEADQYAAGSIPMSSESNDSVNLKELVECNTDTDNQGGNEYDDNKDKNNETSDGKYLQSFEHIFDADEKAADEKDLAILEEVLEHLEEDLEAKPEYLEESMADVDKIDDFSGVTGAALAALEVSTESSADKCSMDAENVFFESSLVDVAVHEAEYLMDNREKLEAEAAFDIPVASYATLDSEMDTTSENPMMVMDFCSESLGADKMDAENFTLGSSLVDVVVHEAEDLKVNAANIEVKAQLQDSEEHTFDDCGASSAILAAEMDATFKNSTADIEFCSDSYGDTRSIIDAEKATLESSLLNAGIPEARELKDDYEKLDFKAQAVESEKYSLAEELKDNLEKLDLKAQAEESEEHALAKESEEHALAHESEENPEAEKLRDNSEKVDFKAAAEESEEHALAKESEEHALAHESEENPEAEKLRDNSERLDFQAQAEVSEEIATTKQESSVLAETVSVGPTKEQKISDIQIQSVMADQLKGETLFPPRSETNEFTNEIQTVPKMINTEENMPNANMMKENLSTAELDKKSVRELKKMLKNLTLNGKPNCKSKTINVVNEVEKKRTALQTLSENLMTNTEKHRMMDE</sequence>
<name>A0A4P1R1N2_LUPAN</name>